<keyword evidence="1" id="KW-0645">Protease</keyword>
<evidence type="ECO:0000313" key="1">
    <source>
        <dbReference type="EMBL" id="POM58740.1"/>
    </source>
</evidence>
<dbReference type="EMBL" id="NCKW01020166">
    <property type="protein sequence ID" value="POM58740.1"/>
    <property type="molecule type" value="Genomic_DNA"/>
</dbReference>
<proteinExistence type="predicted"/>
<keyword evidence="1" id="KW-0378">Hydrolase</keyword>
<reference evidence="1 2" key="1">
    <citation type="journal article" date="2017" name="Genome Biol. Evol.">
        <title>Phytophthora megakarya and P. palmivora, closely related causal agents of cacao black pod rot, underwent increases in genome sizes and gene numbers by different mechanisms.</title>
        <authorList>
            <person name="Ali S.S."/>
            <person name="Shao J."/>
            <person name="Lary D.J."/>
            <person name="Kronmiller B."/>
            <person name="Shen D."/>
            <person name="Strem M.D."/>
            <person name="Amoako-Attah I."/>
            <person name="Akrofi A.Y."/>
            <person name="Begoude B.A."/>
            <person name="Ten Hoopen G.M."/>
            <person name="Coulibaly K."/>
            <person name="Kebe B.I."/>
            <person name="Melnick R.L."/>
            <person name="Guiltinan M.J."/>
            <person name="Tyler B.M."/>
            <person name="Meinhardt L.W."/>
            <person name="Bailey B.A."/>
        </authorList>
    </citation>
    <scope>NUCLEOTIDE SEQUENCE [LARGE SCALE GENOMIC DNA]</scope>
    <source>
        <strain evidence="2">sbr112.9</strain>
    </source>
</reference>
<name>A0A2P4WZL5_9STRA</name>
<keyword evidence="2" id="KW-1185">Reference proteome</keyword>
<organism evidence="1 2">
    <name type="scientific">Phytophthora palmivora</name>
    <dbReference type="NCBI Taxonomy" id="4796"/>
    <lineage>
        <taxon>Eukaryota</taxon>
        <taxon>Sar</taxon>
        <taxon>Stramenopiles</taxon>
        <taxon>Oomycota</taxon>
        <taxon>Peronosporomycetes</taxon>
        <taxon>Peronosporales</taxon>
        <taxon>Peronosporaceae</taxon>
        <taxon>Phytophthora</taxon>
    </lineage>
</organism>
<dbReference type="GO" id="GO:0008233">
    <property type="term" value="F:peptidase activity"/>
    <property type="evidence" value="ECO:0007669"/>
    <property type="project" value="UniProtKB-KW"/>
</dbReference>
<protein>
    <submittedName>
        <fullName evidence="1">Serine protease family S01A</fullName>
    </submittedName>
</protein>
<accession>A0A2P4WZL5</accession>
<dbReference type="Proteomes" id="UP000237271">
    <property type="component" value="Unassembled WGS sequence"/>
</dbReference>
<dbReference type="AlphaFoldDB" id="A0A2P4WZL5"/>
<gene>
    <name evidence="1" type="ORF">PHPALM_36578</name>
</gene>
<evidence type="ECO:0000313" key="2">
    <source>
        <dbReference type="Proteomes" id="UP000237271"/>
    </source>
</evidence>
<sequence>MESPINRDQKGIVITWRGLQKSDTTTSNLCDEFGGSTSLFHAHNQFPERSHWLVTPDQTRNLIRNIIGYASGEDRLKDMLQLFDSLKGVLVIQGHMDVACAIVTKTKGKLLEQ</sequence>
<comment type="caution">
    <text evidence="1">The sequence shown here is derived from an EMBL/GenBank/DDBJ whole genome shotgun (WGS) entry which is preliminary data.</text>
</comment>
<dbReference type="GO" id="GO:0006508">
    <property type="term" value="P:proteolysis"/>
    <property type="evidence" value="ECO:0007669"/>
    <property type="project" value="UniProtKB-KW"/>
</dbReference>